<comment type="similarity">
    <text evidence="3 10">Belongs to the cytochrome P450 family.</text>
</comment>
<proteinExistence type="inferred from homology"/>
<dbReference type="InterPro" id="IPR036396">
    <property type="entry name" value="Cyt_P450_sf"/>
</dbReference>
<dbReference type="InterPro" id="IPR017972">
    <property type="entry name" value="Cyt_P450_CS"/>
</dbReference>
<keyword evidence="8 10" id="KW-0503">Monooxygenase</keyword>
<dbReference type="InParanoid" id="A0A369KC68"/>
<dbReference type="PANTHER" id="PTHR24305">
    <property type="entry name" value="CYTOCHROME P450"/>
    <property type="match status" value="1"/>
</dbReference>
<evidence type="ECO:0000256" key="9">
    <source>
        <dbReference type="PIRSR" id="PIRSR602401-1"/>
    </source>
</evidence>
<dbReference type="InterPro" id="IPR002401">
    <property type="entry name" value="Cyt_P450_E_grp-I"/>
</dbReference>
<dbReference type="OrthoDB" id="1470350at2759"/>
<comment type="caution">
    <text evidence="11">The sequence shown here is derived from an EMBL/GenBank/DDBJ whole genome shotgun (WGS) entry which is preliminary data.</text>
</comment>
<sequence>MEPLPPITRIFGASFSPAQESLGQGTSDFADRWNIVRNILHEVTPLRSRFGWSVRSTIGIGLLLLLSAIVLLQTVARSDPFRDIPGPFLARWTPLWLAYQARRGRRYLVVDQLHKKHGRFVRISPNHISVADKDALSVVYGQGNGAFHKSQFYDAFVCDKPSIFSTRDRHDHAQKRRLVSQAFSYNSLQQCANFMHTIVCTFVKQLDSICDEGKDVDALLWFNYLAFDVLSDLAFGEAIDMVANASDVVTVEGSDGSMTEQHAISLVDEREHLAAVVGIHPAFKSLSKFIPDPFFIRGRKSSDGLVDLARRSVKKRLASGTHRDDILGKLIFARTQESTTLTSGQVDELIAEAVTLLIAGSDTTSNSMTAIIHLIMTHPRVYSKLLAALEDRIDSETPEYGDVKDIPYLDATIDEGLRYYATTAIGLHRAVPEGGAICCGRYFPESTEMSVPAWTIQHDPAIWGDPEMFRPERWLDSKDIRPYLLTFGKGPRACLGRNLAYMEMRLVLATVLLRYNIELKSDILETTEGFMHKPLSMMVKFSRHPWT</sequence>
<dbReference type="GO" id="GO:0004497">
    <property type="term" value="F:monooxygenase activity"/>
    <property type="evidence" value="ECO:0007669"/>
    <property type="project" value="UniProtKB-KW"/>
</dbReference>
<evidence type="ECO:0000256" key="5">
    <source>
        <dbReference type="ARBA" id="ARBA00022723"/>
    </source>
</evidence>
<evidence type="ECO:0000256" key="4">
    <source>
        <dbReference type="ARBA" id="ARBA00022617"/>
    </source>
</evidence>
<dbReference type="STRING" id="39966.A0A369KC68"/>
<dbReference type="GO" id="GO:0005506">
    <property type="term" value="F:iron ion binding"/>
    <property type="evidence" value="ECO:0007669"/>
    <property type="project" value="InterPro"/>
</dbReference>
<keyword evidence="6 10" id="KW-0560">Oxidoreductase</keyword>
<dbReference type="GO" id="GO:0020037">
    <property type="term" value="F:heme binding"/>
    <property type="evidence" value="ECO:0007669"/>
    <property type="project" value="InterPro"/>
</dbReference>
<evidence type="ECO:0000256" key="3">
    <source>
        <dbReference type="ARBA" id="ARBA00010617"/>
    </source>
</evidence>
<accession>A0A369KC68</accession>
<evidence type="ECO:0000256" key="10">
    <source>
        <dbReference type="RuleBase" id="RU000461"/>
    </source>
</evidence>
<dbReference type="GO" id="GO:0016705">
    <property type="term" value="F:oxidoreductase activity, acting on paired donors, with incorporation or reduction of molecular oxygen"/>
    <property type="evidence" value="ECO:0007669"/>
    <property type="project" value="InterPro"/>
</dbReference>
<protein>
    <submittedName>
        <fullName evidence="11">Benzoate 4-monooxygenase</fullName>
    </submittedName>
</protein>
<dbReference type="SUPFAM" id="SSF48264">
    <property type="entry name" value="Cytochrome P450"/>
    <property type="match status" value="1"/>
</dbReference>
<dbReference type="PANTHER" id="PTHR24305:SF29">
    <property type="entry name" value="BENZOATE-PARA-HYDROXYLASE"/>
    <property type="match status" value="1"/>
</dbReference>
<dbReference type="PROSITE" id="PS00086">
    <property type="entry name" value="CYTOCHROME_P450"/>
    <property type="match status" value="1"/>
</dbReference>
<dbReference type="Pfam" id="PF00067">
    <property type="entry name" value="p450"/>
    <property type="match status" value="1"/>
</dbReference>
<dbReference type="PRINTS" id="PR00463">
    <property type="entry name" value="EP450I"/>
</dbReference>
<evidence type="ECO:0000256" key="2">
    <source>
        <dbReference type="ARBA" id="ARBA00005179"/>
    </source>
</evidence>
<keyword evidence="4 9" id="KW-0349">Heme</keyword>
<gene>
    <name evidence="11" type="primary">bphA_0</name>
    <name evidence="11" type="ORF">Hypma_007088</name>
</gene>
<organism evidence="11 12">
    <name type="scientific">Hypsizygus marmoreus</name>
    <name type="common">White beech mushroom</name>
    <name type="synonym">Agaricus marmoreus</name>
    <dbReference type="NCBI Taxonomy" id="39966"/>
    <lineage>
        <taxon>Eukaryota</taxon>
        <taxon>Fungi</taxon>
        <taxon>Dikarya</taxon>
        <taxon>Basidiomycota</taxon>
        <taxon>Agaricomycotina</taxon>
        <taxon>Agaricomycetes</taxon>
        <taxon>Agaricomycetidae</taxon>
        <taxon>Agaricales</taxon>
        <taxon>Tricholomatineae</taxon>
        <taxon>Lyophyllaceae</taxon>
        <taxon>Hypsizygus</taxon>
    </lineage>
</organism>
<dbReference type="InterPro" id="IPR001128">
    <property type="entry name" value="Cyt_P450"/>
</dbReference>
<evidence type="ECO:0000256" key="7">
    <source>
        <dbReference type="ARBA" id="ARBA00023004"/>
    </source>
</evidence>
<keyword evidence="5 9" id="KW-0479">Metal-binding</keyword>
<comment type="cofactor">
    <cofactor evidence="1 9">
        <name>heme</name>
        <dbReference type="ChEBI" id="CHEBI:30413"/>
    </cofactor>
</comment>
<comment type="pathway">
    <text evidence="2">Secondary metabolite biosynthesis.</text>
</comment>
<dbReference type="EMBL" id="LUEZ02000005">
    <property type="protein sequence ID" value="RDB30245.1"/>
    <property type="molecule type" value="Genomic_DNA"/>
</dbReference>
<dbReference type="AlphaFoldDB" id="A0A369KC68"/>
<dbReference type="Gene3D" id="1.10.630.10">
    <property type="entry name" value="Cytochrome P450"/>
    <property type="match status" value="1"/>
</dbReference>
<feature type="binding site" description="axial binding residue" evidence="9">
    <location>
        <position position="494"/>
    </location>
    <ligand>
        <name>heme</name>
        <dbReference type="ChEBI" id="CHEBI:30413"/>
    </ligand>
    <ligandPart>
        <name>Fe</name>
        <dbReference type="ChEBI" id="CHEBI:18248"/>
    </ligandPart>
</feature>
<evidence type="ECO:0000256" key="6">
    <source>
        <dbReference type="ARBA" id="ARBA00023002"/>
    </source>
</evidence>
<keyword evidence="7 9" id="KW-0408">Iron</keyword>
<dbReference type="Proteomes" id="UP000076154">
    <property type="component" value="Unassembled WGS sequence"/>
</dbReference>
<evidence type="ECO:0000256" key="8">
    <source>
        <dbReference type="ARBA" id="ARBA00023033"/>
    </source>
</evidence>
<reference evidence="11" key="1">
    <citation type="submission" date="2018-04" db="EMBL/GenBank/DDBJ databases">
        <title>Whole genome sequencing of Hypsizygus marmoreus.</title>
        <authorList>
            <person name="Choi I.-G."/>
            <person name="Min B."/>
            <person name="Kim J.-G."/>
            <person name="Kim S."/>
            <person name="Oh Y.-L."/>
            <person name="Kong W.-S."/>
            <person name="Park H."/>
            <person name="Jeong J."/>
            <person name="Song E.-S."/>
        </authorList>
    </citation>
    <scope>NUCLEOTIDE SEQUENCE [LARGE SCALE GENOMIC DNA]</scope>
    <source>
        <strain evidence="11">51987-8</strain>
    </source>
</reference>
<keyword evidence="12" id="KW-1185">Reference proteome</keyword>
<evidence type="ECO:0000313" key="12">
    <source>
        <dbReference type="Proteomes" id="UP000076154"/>
    </source>
</evidence>
<name>A0A369KC68_HYPMA</name>
<evidence type="ECO:0000256" key="1">
    <source>
        <dbReference type="ARBA" id="ARBA00001971"/>
    </source>
</evidence>
<dbReference type="CDD" id="cd11061">
    <property type="entry name" value="CYP67-like"/>
    <property type="match status" value="1"/>
</dbReference>
<dbReference type="InterPro" id="IPR050121">
    <property type="entry name" value="Cytochrome_P450_monoxygenase"/>
</dbReference>
<dbReference type="PRINTS" id="PR00385">
    <property type="entry name" value="P450"/>
</dbReference>
<evidence type="ECO:0000313" key="11">
    <source>
        <dbReference type="EMBL" id="RDB30245.1"/>
    </source>
</evidence>